<comment type="similarity">
    <text evidence="1 6">Belongs to the aldehyde dehydrogenase family.</text>
</comment>
<dbReference type="PANTHER" id="PTHR43860:SF2">
    <property type="entry name" value="BETAINE ALDEHYDE DEHYDROGENASE-RELATED"/>
    <property type="match status" value="1"/>
</dbReference>
<evidence type="ECO:0000256" key="2">
    <source>
        <dbReference type="ARBA" id="ARBA00023002"/>
    </source>
</evidence>
<dbReference type="InterPro" id="IPR016161">
    <property type="entry name" value="Ald_DH/histidinol_DH"/>
</dbReference>
<reference evidence="8 9" key="1">
    <citation type="submission" date="2019-10" db="EMBL/GenBank/DDBJ databases">
        <title>Corynebacterium sp novel species isolated from the respiratory tract of Marmot.</title>
        <authorList>
            <person name="Zhang G."/>
        </authorList>
    </citation>
    <scope>NUCLEOTIDE SEQUENCE [LARGE SCALE GENOMIC DNA]</scope>
    <source>
        <strain evidence="8 9">336</strain>
    </source>
</reference>
<feature type="domain" description="Aldehyde dehydrogenase" evidence="7">
    <location>
        <begin position="35"/>
        <end position="511"/>
    </location>
</feature>
<name>A0ABQ6VFX8_9CORY</name>
<keyword evidence="3" id="KW-0520">NAD</keyword>
<dbReference type="Gene3D" id="3.40.605.10">
    <property type="entry name" value="Aldehyde Dehydrogenase, Chain A, domain 1"/>
    <property type="match status" value="1"/>
</dbReference>
<dbReference type="Pfam" id="PF00171">
    <property type="entry name" value="Aldedh"/>
    <property type="match status" value="1"/>
</dbReference>
<dbReference type="PROSITE" id="PS00070">
    <property type="entry name" value="ALDEHYDE_DEHYDR_CYS"/>
    <property type="match status" value="1"/>
</dbReference>
<dbReference type="SUPFAM" id="SSF53720">
    <property type="entry name" value="ALDH-like"/>
    <property type="match status" value="1"/>
</dbReference>
<evidence type="ECO:0000256" key="6">
    <source>
        <dbReference type="RuleBase" id="RU003345"/>
    </source>
</evidence>
<dbReference type="InterPro" id="IPR016162">
    <property type="entry name" value="Ald_DH_N"/>
</dbReference>
<evidence type="ECO:0000256" key="5">
    <source>
        <dbReference type="PROSITE-ProRule" id="PRU10007"/>
    </source>
</evidence>
<proteinExistence type="inferred from homology"/>
<evidence type="ECO:0000259" key="7">
    <source>
        <dbReference type="Pfam" id="PF00171"/>
    </source>
</evidence>
<evidence type="ECO:0000256" key="3">
    <source>
        <dbReference type="ARBA" id="ARBA00023027"/>
    </source>
</evidence>
<evidence type="ECO:0000313" key="9">
    <source>
        <dbReference type="Proteomes" id="UP000436181"/>
    </source>
</evidence>
<evidence type="ECO:0000256" key="1">
    <source>
        <dbReference type="ARBA" id="ARBA00009986"/>
    </source>
</evidence>
<comment type="pathway">
    <text evidence="4">Amine and polyamine biosynthesis; betaine biosynthesis via choline pathway; betaine from betaine aldehyde: step 1/1.</text>
</comment>
<sequence>MTSTTPIFDPTTCDMLQDVHANPGNPASLYIDGQWVPAADGETRTITCPADRSEVGVVSEASEQDTERAIAAARRAFDSGEWSSVPASERGMMLIKVAQIIRERKDVFAHAEAADTGKRLAEAYIDMDDIANAFDYFGTLAQHQAGRVVDPGDPNVRSRIDAEPVGVCGLITPWNYPLLQVAWKVAPALAAGNAFVLKQAELTPHTAMLLMAVLEEVGVPAGVANLITGAGARCGNPLSTHPDVDMVSFTGGLATGKIIARNAAETVKRVALELGGKNPNVIFADADFDAAVDNALNGAFVHSGQVCSAGSRIVVEESIHDKFVEALVDRAKTIKIGGPLDEAAETGALISAEHLDKVAAYVDEARSQGATIACGGRRATEEDNDGSHSTGHTDLTGGEFYLPTVIDHCTAEMDCVHAEAFGPTVTIETFRTEDEAVAIANDTEYGLAGAVWSSSQATAERVARRLRHGTIWINDFHPYLPQAEWGGMKQSGNGRELGPTGLAEYQEHKHVYTNIAPAVTGWFAQK</sequence>
<dbReference type="InterPro" id="IPR016163">
    <property type="entry name" value="Ald_DH_C"/>
</dbReference>
<evidence type="ECO:0000313" key="8">
    <source>
        <dbReference type="EMBL" id="KAB3523322.1"/>
    </source>
</evidence>
<dbReference type="PANTHER" id="PTHR43860">
    <property type="entry name" value="BETAINE ALDEHYDE DEHYDROGENASE"/>
    <property type="match status" value="1"/>
</dbReference>
<keyword evidence="9" id="KW-1185">Reference proteome</keyword>
<accession>A0ABQ6VFX8</accession>
<dbReference type="EMBL" id="WBZJ01000001">
    <property type="protein sequence ID" value="KAB3523322.1"/>
    <property type="molecule type" value="Genomic_DNA"/>
</dbReference>
<organism evidence="8 9">
    <name type="scientific">Corynebacterium zhongnanshanii</name>
    <dbReference type="NCBI Taxonomy" id="2768834"/>
    <lineage>
        <taxon>Bacteria</taxon>
        <taxon>Bacillati</taxon>
        <taxon>Actinomycetota</taxon>
        <taxon>Actinomycetes</taxon>
        <taxon>Mycobacteriales</taxon>
        <taxon>Corynebacteriaceae</taxon>
        <taxon>Corynebacterium</taxon>
    </lineage>
</organism>
<dbReference type="InterPro" id="IPR016160">
    <property type="entry name" value="Ald_DH_CS_CYS"/>
</dbReference>
<dbReference type="InterPro" id="IPR015590">
    <property type="entry name" value="Aldehyde_DH_dom"/>
</dbReference>
<dbReference type="Proteomes" id="UP000436181">
    <property type="component" value="Unassembled WGS sequence"/>
</dbReference>
<gene>
    <name evidence="8" type="ORF">F8377_04075</name>
</gene>
<keyword evidence="2 6" id="KW-0560">Oxidoreductase</keyword>
<dbReference type="PROSITE" id="PS00687">
    <property type="entry name" value="ALDEHYDE_DEHYDR_GLU"/>
    <property type="match status" value="1"/>
</dbReference>
<evidence type="ECO:0000256" key="4">
    <source>
        <dbReference type="ARBA" id="ARBA00037921"/>
    </source>
</evidence>
<dbReference type="Gene3D" id="3.40.309.10">
    <property type="entry name" value="Aldehyde Dehydrogenase, Chain A, domain 2"/>
    <property type="match status" value="1"/>
</dbReference>
<comment type="caution">
    <text evidence="8">The sequence shown here is derived from an EMBL/GenBank/DDBJ whole genome shotgun (WGS) entry which is preliminary data.</text>
</comment>
<dbReference type="InterPro" id="IPR029510">
    <property type="entry name" value="Ald_DH_CS_GLU"/>
</dbReference>
<protein>
    <submittedName>
        <fullName evidence="8">Aldehyde dehydrogenase family protein</fullName>
    </submittedName>
</protein>
<feature type="active site" evidence="5">
    <location>
        <position position="273"/>
    </location>
</feature>